<organism evidence="3">
    <name type="scientific">Salpingoeca rosetta (strain ATCC 50818 / BSB-021)</name>
    <dbReference type="NCBI Taxonomy" id="946362"/>
    <lineage>
        <taxon>Eukaryota</taxon>
        <taxon>Choanoflagellata</taxon>
        <taxon>Craspedida</taxon>
        <taxon>Salpingoecidae</taxon>
        <taxon>Salpingoeca</taxon>
    </lineage>
</organism>
<protein>
    <submittedName>
        <fullName evidence="2">Uncharacterized protein</fullName>
    </submittedName>
</protein>
<feature type="compositionally biased region" description="Low complexity" evidence="1">
    <location>
        <begin position="301"/>
        <end position="316"/>
    </location>
</feature>
<dbReference type="GO" id="GO:0006370">
    <property type="term" value="P:7-methylguanosine mRNA capping"/>
    <property type="evidence" value="ECO:0007669"/>
    <property type="project" value="InterPro"/>
</dbReference>
<evidence type="ECO:0000313" key="2">
    <source>
        <dbReference type="EMBL" id="EGD80335.1"/>
    </source>
</evidence>
<reference evidence="2" key="1">
    <citation type="submission" date="2009-08" db="EMBL/GenBank/DDBJ databases">
        <title>Annotation of Salpingoeca rosetta.</title>
        <authorList>
            <consortium name="The Broad Institute Genome Sequencing Platform"/>
            <person name="Russ C."/>
            <person name="Cuomo C."/>
            <person name="Burger G."/>
            <person name="Gray M.W."/>
            <person name="Holland P.W.H."/>
            <person name="King N."/>
            <person name="Lang F.B.F."/>
            <person name="Roger A.J."/>
            <person name="Ruiz-Trillo I."/>
            <person name="Young S.K."/>
            <person name="Zeng Q."/>
            <person name="Gargeya S."/>
            <person name="Alvarado L."/>
            <person name="Berlin A."/>
            <person name="Chapman S.B."/>
            <person name="Chen Z."/>
            <person name="Freedman E."/>
            <person name="Gellesch M."/>
            <person name="Goldberg J."/>
            <person name="Griggs A."/>
            <person name="Gujja S."/>
            <person name="Heilman E."/>
            <person name="Heiman D."/>
            <person name="Howarth C."/>
            <person name="Mehta T."/>
            <person name="Neiman D."/>
            <person name="Pearson M."/>
            <person name="Roberts A."/>
            <person name="Saif S."/>
            <person name="Shea T."/>
            <person name="Shenoy N."/>
            <person name="Sisk P."/>
            <person name="Stolte C."/>
            <person name="Sykes S."/>
            <person name="White J."/>
            <person name="Yandava C."/>
            <person name="Haas B."/>
            <person name="Nusbaum C."/>
            <person name="Birren B."/>
        </authorList>
    </citation>
    <scope>NUCLEOTIDE SEQUENCE [LARGE SCALE GENOMIC DNA]</scope>
    <source>
        <strain evidence="2">ATCC 50818</strain>
    </source>
</reference>
<dbReference type="eggNOG" id="ENOG502QQRD">
    <property type="taxonomic scope" value="Eukaryota"/>
</dbReference>
<dbReference type="Gene3D" id="3.40.50.150">
    <property type="entry name" value="Vaccinia Virus protein VP39"/>
    <property type="match status" value="1"/>
</dbReference>
<evidence type="ECO:0000313" key="3">
    <source>
        <dbReference type="Proteomes" id="UP000007799"/>
    </source>
</evidence>
<dbReference type="Proteomes" id="UP000007799">
    <property type="component" value="Unassembled WGS sequence"/>
</dbReference>
<feature type="region of interest" description="Disordered" evidence="1">
    <location>
        <begin position="198"/>
        <end position="350"/>
    </location>
</feature>
<name>F2URT0_SALR5</name>
<dbReference type="RefSeq" id="XP_004988125.1">
    <property type="nucleotide sequence ID" value="XM_004988068.1"/>
</dbReference>
<dbReference type="InParanoid" id="F2URT0"/>
<dbReference type="GeneID" id="16068651"/>
<dbReference type="AlphaFoldDB" id="F2URT0"/>
<feature type="compositionally biased region" description="Polar residues" evidence="1">
    <location>
        <begin position="242"/>
        <end position="251"/>
    </location>
</feature>
<sequence>MLKFRLSWKPGKTEYLDGDIYLPVWGPITTTEARLMVTGHDRRIYDNQQYEEQMFYFNTTARVSRYDHGVRTEGIDYCYDCKAEIEILREYLIKVCGASPDDSASLDARIGAMTHEISRGIGGRTLRDANADPGQRKQSIMQKQWIDGRPAYMERPKHEPQYSGCVVGQGIRAPIAPEAQQGTRGLGFTARGFSFASDEKKKSGTSQPFVFKAGPPLLPNPTGSSSSSASAGGRGTNKDTGQRVTLSTSSKVGDLGRADAQSSSSSAKCGDAKEGAATATDTGDADGDGGQHSGQPEMEGDGSSAPAPASKDAGAACDNEPAEKAREAAMPQATASPHDSGAPSKDSDTV</sequence>
<dbReference type="InterPro" id="IPR029063">
    <property type="entry name" value="SAM-dependent_MTases_sf"/>
</dbReference>
<evidence type="ECO:0000256" key="1">
    <source>
        <dbReference type="SAM" id="MobiDB-lite"/>
    </source>
</evidence>
<accession>F2URT0</accession>
<dbReference type="InterPro" id="IPR025804">
    <property type="entry name" value="Pox/kineto_cap_MeTfrase"/>
</dbReference>
<dbReference type="PROSITE" id="PS51612">
    <property type="entry name" value="SAM_MT_2O_PK"/>
    <property type="match status" value="1"/>
</dbReference>
<dbReference type="KEGG" id="sre:PTSG_10588"/>
<dbReference type="SUPFAM" id="SSF53335">
    <property type="entry name" value="S-adenosyl-L-methionine-dependent methyltransferases"/>
    <property type="match status" value="1"/>
</dbReference>
<dbReference type="EMBL" id="GL832992">
    <property type="protein sequence ID" value="EGD80335.1"/>
    <property type="molecule type" value="Genomic_DNA"/>
</dbReference>
<gene>
    <name evidence="2" type="ORF">PTSG_10588</name>
</gene>
<proteinExistence type="predicted"/>
<keyword evidence="3" id="KW-1185">Reference proteome</keyword>
<dbReference type="GO" id="GO:0004483">
    <property type="term" value="F:methyltransferase cap1 activity"/>
    <property type="evidence" value="ECO:0007669"/>
    <property type="project" value="InterPro"/>
</dbReference>